<dbReference type="AlphaFoldDB" id="A0A1H9J181"/>
<keyword evidence="3" id="KW-1185">Reference proteome</keyword>
<feature type="transmembrane region" description="Helical" evidence="1">
    <location>
        <begin position="228"/>
        <end position="250"/>
    </location>
</feature>
<feature type="transmembrane region" description="Helical" evidence="1">
    <location>
        <begin position="203"/>
        <end position="222"/>
    </location>
</feature>
<feature type="transmembrane region" description="Helical" evidence="1">
    <location>
        <begin position="159"/>
        <end position="183"/>
    </location>
</feature>
<organism evidence="2 3">
    <name type="scientific">Piscibacillus halophilus</name>
    <dbReference type="NCBI Taxonomy" id="571933"/>
    <lineage>
        <taxon>Bacteria</taxon>
        <taxon>Bacillati</taxon>
        <taxon>Bacillota</taxon>
        <taxon>Bacilli</taxon>
        <taxon>Bacillales</taxon>
        <taxon>Bacillaceae</taxon>
        <taxon>Piscibacillus</taxon>
    </lineage>
</organism>
<dbReference type="STRING" id="571933.SAMN05216362_12810"/>
<evidence type="ECO:0008006" key="4">
    <source>
        <dbReference type="Google" id="ProtNLM"/>
    </source>
</evidence>
<evidence type="ECO:0000313" key="3">
    <source>
        <dbReference type="Proteomes" id="UP000199427"/>
    </source>
</evidence>
<dbReference type="EMBL" id="FOES01000028">
    <property type="protein sequence ID" value="SEQ80497.1"/>
    <property type="molecule type" value="Genomic_DNA"/>
</dbReference>
<sequence length="337" mass="38381">MLAKRIDPAAGAIIMANGIFLYGGIQAFPIIDQNLGKLLSILLFLAWLVIYWRLSVQFFQKNFLRPFLNNPIQSFTIGTWIAGVSVLCNVLLKYYPAALPFLQGMAVTNVLLWAVFLVTMIKSFKKLLTKQTKTLHGVILLSTVGTQSIVILLKNLFNWIPIMFVEVLVFLGIGFYVLGIYLLTRRYVLTQWTLIEDWKNTNCIIHGALSITGLAMVTAQLMTTPFMVGFWLFVLTLVILVEGIELARAYQRVKKLGFSQGIWTYHISQWSRNFTFGMFFAFTVALNESSAYQLPKGLIQFQDILLPLWAKIVLLSLVLQIWLYAQTQIKYSKLSLK</sequence>
<dbReference type="Gene3D" id="1.50.10.150">
    <property type="entry name" value="Voltage-dependent anion channel"/>
    <property type="match status" value="1"/>
</dbReference>
<feature type="transmembrane region" description="Helical" evidence="1">
    <location>
        <begin position="12"/>
        <end position="31"/>
    </location>
</feature>
<reference evidence="2 3" key="1">
    <citation type="submission" date="2016-10" db="EMBL/GenBank/DDBJ databases">
        <authorList>
            <person name="de Groot N.N."/>
        </authorList>
    </citation>
    <scope>NUCLEOTIDE SEQUENCE [LARGE SCALE GENOMIC DNA]</scope>
    <source>
        <strain evidence="2 3">DSM 21633</strain>
    </source>
</reference>
<evidence type="ECO:0000256" key="1">
    <source>
        <dbReference type="SAM" id="Phobius"/>
    </source>
</evidence>
<gene>
    <name evidence="2" type="ORF">SAMN05216362_12810</name>
</gene>
<feature type="transmembrane region" description="Helical" evidence="1">
    <location>
        <begin position="101"/>
        <end position="121"/>
    </location>
</feature>
<name>A0A1H9J181_9BACI</name>
<keyword evidence="1" id="KW-0472">Membrane</keyword>
<protein>
    <recommendedName>
        <fullName evidence="4">Voltage-dependent anion channel</fullName>
    </recommendedName>
</protein>
<feature type="transmembrane region" description="Helical" evidence="1">
    <location>
        <begin position="306"/>
        <end position="325"/>
    </location>
</feature>
<accession>A0A1H9J181</accession>
<feature type="transmembrane region" description="Helical" evidence="1">
    <location>
        <begin position="270"/>
        <end position="286"/>
    </location>
</feature>
<proteinExistence type="predicted"/>
<feature type="transmembrane region" description="Helical" evidence="1">
    <location>
        <begin position="75"/>
        <end position="95"/>
    </location>
</feature>
<evidence type="ECO:0000313" key="2">
    <source>
        <dbReference type="EMBL" id="SEQ80497.1"/>
    </source>
</evidence>
<keyword evidence="1" id="KW-0812">Transmembrane</keyword>
<feature type="transmembrane region" description="Helical" evidence="1">
    <location>
        <begin position="37"/>
        <end position="54"/>
    </location>
</feature>
<keyword evidence="1" id="KW-1133">Transmembrane helix</keyword>
<dbReference type="InterPro" id="IPR038665">
    <property type="entry name" value="Voltage-dep_anion_channel_sf"/>
</dbReference>
<dbReference type="OrthoDB" id="2734473at2"/>
<dbReference type="RefSeq" id="WP_091774369.1">
    <property type="nucleotide sequence ID" value="NZ_FOES01000028.1"/>
</dbReference>
<dbReference type="Proteomes" id="UP000199427">
    <property type="component" value="Unassembled WGS sequence"/>
</dbReference>